<feature type="compositionally biased region" description="Acidic residues" evidence="2">
    <location>
        <begin position="986"/>
        <end position="1003"/>
    </location>
</feature>
<dbReference type="PROSITE" id="PS50011">
    <property type="entry name" value="PROTEIN_KINASE_DOM"/>
    <property type="match status" value="1"/>
</dbReference>
<feature type="region of interest" description="Disordered" evidence="2">
    <location>
        <begin position="292"/>
        <end position="313"/>
    </location>
</feature>
<keyword evidence="5" id="KW-1185">Reference proteome</keyword>
<dbReference type="Gene3D" id="1.10.510.10">
    <property type="entry name" value="Transferase(Phosphotransferase) domain 1"/>
    <property type="match status" value="1"/>
</dbReference>
<gene>
    <name evidence="4" type="ORF">ADUPG1_000140</name>
</gene>
<dbReference type="PROSITE" id="PS00107">
    <property type="entry name" value="PROTEIN_KINASE_ATP"/>
    <property type="match status" value="1"/>
</dbReference>
<reference evidence="4" key="1">
    <citation type="submission" date="2022-03" db="EMBL/GenBank/DDBJ databases">
        <title>Draft genome sequence of Aduncisulcus paluster, a free-living microaerophilic Fornicata.</title>
        <authorList>
            <person name="Yuyama I."/>
            <person name="Kume K."/>
            <person name="Tamura T."/>
            <person name="Inagaki Y."/>
            <person name="Hashimoto T."/>
        </authorList>
    </citation>
    <scope>NUCLEOTIDE SEQUENCE</scope>
    <source>
        <strain evidence="4">NY0171</strain>
    </source>
</reference>
<name>A0ABQ5K547_9EUKA</name>
<evidence type="ECO:0000256" key="1">
    <source>
        <dbReference type="PROSITE-ProRule" id="PRU10141"/>
    </source>
</evidence>
<keyword evidence="1" id="KW-0067">ATP-binding</keyword>
<organism evidence="4 5">
    <name type="scientific">Aduncisulcus paluster</name>
    <dbReference type="NCBI Taxonomy" id="2918883"/>
    <lineage>
        <taxon>Eukaryota</taxon>
        <taxon>Metamonada</taxon>
        <taxon>Carpediemonas-like organisms</taxon>
        <taxon>Aduncisulcus</taxon>
    </lineage>
</organism>
<feature type="compositionally biased region" description="Basic and acidic residues" evidence="2">
    <location>
        <begin position="837"/>
        <end position="864"/>
    </location>
</feature>
<feature type="region of interest" description="Disordered" evidence="2">
    <location>
        <begin position="828"/>
        <end position="864"/>
    </location>
</feature>
<evidence type="ECO:0000259" key="3">
    <source>
        <dbReference type="PROSITE" id="PS50011"/>
    </source>
</evidence>
<protein>
    <recommendedName>
        <fullName evidence="3">Protein kinase domain-containing protein</fullName>
    </recommendedName>
</protein>
<dbReference type="InterPro" id="IPR000719">
    <property type="entry name" value="Prot_kinase_dom"/>
</dbReference>
<comment type="caution">
    <text evidence="4">The sequence shown here is derived from an EMBL/GenBank/DDBJ whole genome shotgun (WGS) entry which is preliminary data.</text>
</comment>
<evidence type="ECO:0000256" key="2">
    <source>
        <dbReference type="SAM" id="MobiDB-lite"/>
    </source>
</evidence>
<dbReference type="InterPro" id="IPR011009">
    <property type="entry name" value="Kinase-like_dom_sf"/>
</dbReference>
<dbReference type="EMBL" id="BQXS01000043">
    <property type="protein sequence ID" value="GKT27708.1"/>
    <property type="molecule type" value="Genomic_DNA"/>
</dbReference>
<evidence type="ECO:0000313" key="5">
    <source>
        <dbReference type="Proteomes" id="UP001057375"/>
    </source>
</evidence>
<feature type="region of interest" description="Disordered" evidence="2">
    <location>
        <begin position="986"/>
        <end position="1007"/>
    </location>
</feature>
<feature type="region of interest" description="Disordered" evidence="2">
    <location>
        <begin position="198"/>
        <end position="217"/>
    </location>
</feature>
<evidence type="ECO:0000313" key="4">
    <source>
        <dbReference type="EMBL" id="GKT27708.1"/>
    </source>
</evidence>
<feature type="non-terminal residue" evidence="4">
    <location>
        <position position="1043"/>
    </location>
</feature>
<dbReference type="Proteomes" id="UP001057375">
    <property type="component" value="Unassembled WGS sequence"/>
</dbReference>
<feature type="domain" description="Protein kinase" evidence="3">
    <location>
        <begin position="874"/>
        <end position="1043"/>
    </location>
</feature>
<dbReference type="InterPro" id="IPR017441">
    <property type="entry name" value="Protein_kinase_ATP_BS"/>
</dbReference>
<accession>A0ABQ5K547</accession>
<proteinExistence type="predicted"/>
<sequence length="1043" mass="117335">MGSTESVVQTVEPVFIHEGSGCCCPIPRDAPNVKGAELPIIKAINGTKEEDDKKYDQSFEAKKMVKGEYNNECFTHISIPFSSFSPMKGAYICLCGFSIFPPSHLIFTLTSTKGDKTSKKYEFPGLKGNFSWYFLPVDLPDVVLCEITGKGRKKEYFGIESLVFISREETPEEIASREAREKLWSEAPVVKPEFVKEGDEKSFGKDSIPIPRDDPKLVDPSFSMVKCKNDSKSKESKGYDRSSEAQKMLKGEDDVLLSHLSIPFPSPSPMKAREKLWSEAPVVKPEFVKEGDEKSFGKDSIPIPRDDPKLVDPSFSMVKCKNDSKSKESKGYDRSSEAQKMLKGEDDVLLSHLSIPFPSPSPMKGAYICVNKYTSSPCLLFTFTDCDGKKTYKKYEFTRPKHIYEWHFLPIDLYNVVLCEIEGKGTWDVKNCRHFIIYSLVFLRGYADIDIAPKITSRSLKCAGFSSDKDSLSKSTSLQQSFDIQTVNPPFIHEGAWYYSPIPRDAPNIKNPEFSTIKAHSTKESKEIGANQSRYAQAMMKGEVNDIPFSEISLPFAPTPLKGAYVCLNRDDLPMNCLIFTFTSSKRKITFKKYDFERKCDGYGWYFLSIDLSDVVLCEIVGSSEKSANFKIKALFFIREARSVELSKFKFKENLWLTTLPTKSEFIKEGGIFSCPISRDHSSILRPSFSKVMGKDDSYCKESTRYDQSSNAKKMVNLGGSVALSHLSIPFISPSSMKGAYICIGKDYGPLSLLFTFTDSDGKKTSKKYEFTQPKHEFEWHFLPIDLLNVVLCEIEGKGTWCDKKSRWSSIQSLIFIRNDDIPTSSILTHVPSSSSKTKEPSISVKEEAKTKSREESKYNPKHDSLTLTSASTITPQCIIGSGGFGEVLLVKVDGIPFPCVLKKMLRIADETVVKGCRKEFKVQLKLFNNPKCFNRIPRPLYILDLLDCDMKGVYGFLMEFCVGGSVSAFAKRWCADGKYVSAKDDEESESDTSSKDEDEDPTLFDPMTLNPVKVAALCVGMIECLDDVFTAKKKLIHRDIKP</sequence>
<feature type="binding site" evidence="1">
    <location>
        <position position="903"/>
    </location>
    <ligand>
        <name>ATP</name>
        <dbReference type="ChEBI" id="CHEBI:30616"/>
    </ligand>
</feature>
<keyword evidence="1" id="KW-0547">Nucleotide-binding</keyword>
<dbReference type="SUPFAM" id="SSF56112">
    <property type="entry name" value="Protein kinase-like (PK-like)"/>
    <property type="match status" value="1"/>
</dbReference>